<dbReference type="InterPro" id="IPR003107">
    <property type="entry name" value="HAT"/>
</dbReference>
<comment type="caution">
    <text evidence="7">The sequence shown here is derived from an EMBL/GenBank/DDBJ whole genome shotgun (WGS) entry which is preliminary data.</text>
</comment>
<proteinExistence type="predicted"/>
<comment type="subcellular location">
    <subcellularLocation>
        <location evidence="1">Nucleus</location>
    </subcellularLocation>
</comment>
<evidence type="ECO:0000256" key="6">
    <source>
        <dbReference type="SAM" id="MobiDB-lite"/>
    </source>
</evidence>
<organism evidence="7 8">
    <name type="scientific">Gossypium arboreum</name>
    <name type="common">Tree cotton</name>
    <name type="synonym">Gossypium nanking</name>
    <dbReference type="NCBI Taxonomy" id="29729"/>
    <lineage>
        <taxon>Eukaryota</taxon>
        <taxon>Viridiplantae</taxon>
        <taxon>Streptophyta</taxon>
        <taxon>Embryophyta</taxon>
        <taxon>Tracheophyta</taxon>
        <taxon>Spermatophyta</taxon>
        <taxon>Magnoliopsida</taxon>
        <taxon>eudicotyledons</taxon>
        <taxon>Gunneridae</taxon>
        <taxon>Pentapetalae</taxon>
        <taxon>rosids</taxon>
        <taxon>malvids</taxon>
        <taxon>Malvales</taxon>
        <taxon>Malvaceae</taxon>
        <taxon>Malvoideae</taxon>
        <taxon>Gossypium</taxon>
    </lineage>
</organism>
<keyword evidence="8" id="KW-1185">Reference proteome</keyword>
<feature type="compositionally biased region" description="Basic and acidic residues" evidence="6">
    <location>
        <begin position="820"/>
        <end position="831"/>
    </location>
</feature>
<name>A0ABR0PWA8_GOSAR</name>
<feature type="region of interest" description="Disordered" evidence="6">
    <location>
        <begin position="751"/>
        <end position="915"/>
    </location>
</feature>
<evidence type="ECO:0000313" key="7">
    <source>
        <dbReference type="EMBL" id="KAK5831266.1"/>
    </source>
</evidence>
<evidence type="ECO:0000256" key="1">
    <source>
        <dbReference type="ARBA" id="ARBA00004123"/>
    </source>
</evidence>
<keyword evidence="2" id="KW-0507">mRNA processing</keyword>
<gene>
    <name evidence="7" type="ORF">PVK06_015061</name>
</gene>
<feature type="compositionally biased region" description="Polar residues" evidence="6">
    <location>
        <begin position="1128"/>
        <end position="1142"/>
    </location>
</feature>
<evidence type="ECO:0000256" key="4">
    <source>
        <dbReference type="ARBA" id="ARBA00023187"/>
    </source>
</evidence>
<feature type="compositionally biased region" description="Low complexity" evidence="6">
    <location>
        <begin position="896"/>
        <end position="914"/>
    </location>
</feature>
<dbReference type="Pfam" id="PF23240">
    <property type="entry name" value="HAT_PRP39_N"/>
    <property type="match status" value="1"/>
</dbReference>
<feature type="compositionally biased region" description="Polar residues" evidence="6">
    <location>
        <begin position="876"/>
        <end position="895"/>
    </location>
</feature>
<dbReference type="InterPro" id="IPR059164">
    <property type="entry name" value="HAT_PRP39_C"/>
</dbReference>
<feature type="region of interest" description="Disordered" evidence="6">
    <location>
        <begin position="570"/>
        <end position="611"/>
    </location>
</feature>
<feature type="compositionally biased region" description="Polar residues" evidence="6">
    <location>
        <begin position="784"/>
        <end position="819"/>
    </location>
</feature>
<dbReference type="PANTHER" id="PTHR17204">
    <property type="entry name" value="PRE-MRNA PROCESSING PROTEIN PRP39-RELATED"/>
    <property type="match status" value="1"/>
</dbReference>
<accession>A0ABR0PWA8</accession>
<dbReference type="Pfam" id="PF23241">
    <property type="entry name" value="HAT_PRP39_C"/>
    <property type="match status" value="1"/>
</dbReference>
<dbReference type="SUPFAM" id="SSF48452">
    <property type="entry name" value="TPR-like"/>
    <property type="match status" value="1"/>
</dbReference>
<feature type="region of interest" description="Disordered" evidence="6">
    <location>
        <begin position="1057"/>
        <end position="1142"/>
    </location>
</feature>
<dbReference type="EMBL" id="JARKNE010000005">
    <property type="protein sequence ID" value="KAK5831266.1"/>
    <property type="molecule type" value="Genomic_DNA"/>
</dbReference>
<dbReference type="SMART" id="SM00386">
    <property type="entry name" value="HAT"/>
    <property type="match status" value="5"/>
</dbReference>
<dbReference type="Proteomes" id="UP001358586">
    <property type="component" value="Chromosome 5"/>
</dbReference>
<feature type="compositionally biased region" description="Basic and acidic residues" evidence="6">
    <location>
        <begin position="1100"/>
        <end position="1111"/>
    </location>
</feature>
<evidence type="ECO:0008006" key="9">
    <source>
        <dbReference type="Google" id="ProtNLM"/>
    </source>
</evidence>
<feature type="region of interest" description="Disordered" evidence="6">
    <location>
        <begin position="646"/>
        <end position="671"/>
    </location>
</feature>
<protein>
    <recommendedName>
        <fullName evidence="9">Nuclear factor of activated T-cells 5</fullName>
    </recommendedName>
</protein>
<keyword evidence="5" id="KW-0539">Nucleus</keyword>
<feature type="compositionally biased region" description="Basic and acidic residues" evidence="6">
    <location>
        <begin position="841"/>
        <end position="852"/>
    </location>
</feature>
<feature type="compositionally biased region" description="Basic and acidic residues" evidence="6">
    <location>
        <begin position="657"/>
        <end position="671"/>
    </location>
</feature>
<dbReference type="Gene3D" id="1.25.40.10">
    <property type="entry name" value="Tetratricopeptide repeat domain"/>
    <property type="match status" value="2"/>
</dbReference>
<evidence type="ECO:0000256" key="3">
    <source>
        <dbReference type="ARBA" id="ARBA00022737"/>
    </source>
</evidence>
<evidence type="ECO:0000256" key="2">
    <source>
        <dbReference type="ARBA" id="ARBA00022664"/>
    </source>
</evidence>
<dbReference type="PANTHER" id="PTHR17204:SF26">
    <property type="entry name" value="PRE-MRNA-PROCESSING FACTOR 39-2"/>
    <property type="match status" value="1"/>
</dbReference>
<feature type="compositionally biased region" description="Polar residues" evidence="6">
    <location>
        <begin position="1089"/>
        <end position="1099"/>
    </location>
</feature>
<reference evidence="7 8" key="1">
    <citation type="submission" date="2023-03" db="EMBL/GenBank/DDBJ databases">
        <title>WGS of Gossypium arboreum.</title>
        <authorList>
            <person name="Yu D."/>
        </authorList>
    </citation>
    <scope>NUCLEOTIDE SEQUENCE [LARGE SCALE GENOMIC DNA]</scope>
    <source>
        <tissue evidence="7">Leaf</tissue>
    </source>
</reference>
<keyword evidence="3" id="KW-0677">Repeat</keyword>
<evidence type="ECO:0000313" key="8">
    <source>
        <dbReference type="Proteomes" id="UP001358586"/>
    </source>
</evidence>
<evidence type="ECO:0000256" key="5">
    <source>
        <dbReference type="ARBA" id="ARBA00023242"/>
    </source>
</evidence>
<feature type="compositionally biased region" description="Basic residues" evidence="6">
    <location>
        <begin position="853"/>
        <end position="864"/>
    </location>
</feature>
<dbReference type="InterPro" id="IPR011990">
    <property type="entry name" value="TPR-like_helical_dom_sf"/>
</dbReference>
<keyword evidence="4" id="KW-0508">mRNA splicing</keyword>
<feature type="region of interest" description="Disordered" evidence="6">
    <location>
        <begin position="696"/>
        <end position="723"/>
    </location>
</feature>
<sequence>MEVHISGTETEWHPKKGNYSEGFDEQKLKEIIAEGELDFDGWTKLISEVENFFHDEIENICLVYDSFLSEFPLCYGYWRRYADHMMRLCTIDKAVDVFERAVQSATYSIDVWVDYCGFSVSVFEDDNDIRRLFKRAMSYVGKDYLCHALWDKYVEFEFSREQWSSLANVYIQTLRFPSKKLHHYYESFQKLAATWKEEMQCPNDMDLLSDPRVENEVSSCRTDAEISCIIKDLLDASTGMDGTKALAKYLSIGKQFYREASELDEKIHHFEAGIRRPYFHVKELDISQLENWHEYLNFVDMHGDFDWAVKLYERCLIPCANYPEFWMRYVDFMESKGGREMANFALARAAEVFLKRMPVIHLFTARFKEKIRDVSGAHIALLHYEKESDLSFVETVSIKANMEKRLGNFVAASNTYKEAMEIAAVKQKFDILPILYINFSRLQYMITSNSDAARDILIDGIKCLPHCKLLLEELIKFGMMHGGPRDIHVLDAIINDVIPLQPSQGIDAKEAEEISSLYLQFVDLCGTIDDIRKAWNRHIKYFPESARGSTYKFSVINGIESLPLKITASRRQESPDPLPSHPSGDRSLDIPVQSPSRDNILKPSENDDAQSNHAALDCVPDTISPFLEDHEIPLYQATVNKLQSGEVDESLQGGRQHSSEEVSNKLQSGEDIKTTTNMSSHNLIQDEMRNGVEALETSKENSKENKFTQEHERKPEHDVNELPLERLSLGQLDRESLDSISFANQEGETFVETSLSNESMVKKEPPQETSKLNGIMPEGALSNDGYNLESSPRSAQASDSAGIQTEMSSPSSLASQQNIKKTEPLVRRTPPDDVGSWHQRSNADRVHRENKFGHRRHSHKRQHQRQQMSPKRQHSQSETGTQVPMSQGYPTQSMYSQSPQVQQGGQSQSQYSTSAAHPNLAAVHNWSMQDVHQQNFAPTRTPPVPLPGFPQTQISQNPMQSNEQLGQMQTNQAYNHMWQYYYCQQQQQQFLLQQQQQPLPQQQLLQQQYQQHPQLLQVQQQYLQQQQLPYQQPQLLQQQQFIQQQQYLQQQQQQLQPQGSYQQQFPPPNLHPYLQQQQEQEKRQQEGQITASQVQTQSELSKEESMMEPRRQTTLQVQDPLPCRNDASETVLSTISPNSQQG</sequence>